<dbReference type="KEGG" id="llp:GH975_05805"/>
<evidence type="ECO:0000259" key="10">
    <source>
        <dbReference type="PROSITE" id="PS50109"/>
    </source>
</evidence>
<dbReference type="OrthoDB" id="9785691at2"/>
<feature type="transmembrane region" description="Helical" evidence="9">
    <location>
        <begin position="42"/>
        <end position="61"/>
    </location>
</feature>
<dbReference type="InterPro" id="IPR036890">
    <property type="entry name" value="HATPase_C_sf"/>
</dbReference>
<keyword evidence="8" id="KW-0902">Two-component regulatory system</keyword>
<dbReference type="Gene3D" id="3.30.450.40">
    <property type="match status" value="1"/>
</dbReference>
<keyword evidence="4 11" id="KW-0808">Transferase</keyword>
<dbReference type="PRINTS" id="PR00344">
    <property type="entry name" value="BCTRLSENSOR"/>
</dbReference>
<evidence type="ECO:0000256" key="3">
    <source>
        <dbReference type="ARBA" id="ARBA00022553"/>
    </source>
</evidence>
<dbReference type="InterPro" id="IPR014265">
    <property type="entry name" value="XrtA/PrsK"/>
</dbReference>
<feature type="transmembrane region" description="Helical" evidence="9">
    <location>
        <begin position="259"/>
        <end position="281"/>
    </location>
</feature>
<keyword evidence="9" id="KW-1133">Transmembrane helix</keyword>
<feature type="transmembrane region" description="Helical" evidence="9">
    <location>
        <begin position="195"/>
        <end position="212"/>
    </location>
</feature>
<dbReference type="NCBIfam" id="TIGR02916">
    <property type="entry name" value="PEP_his_kin"/>
    <property type="match status" value="1"/>
</dbReference>
<dbReference type="InterPro" id="IPR003661">
    <property type="entry name" value="HisK_dim/P_dom"/>
</dbReference>
<keyword evidence="9" id="KW-0472">Membrane</keyword>
<dbReference type="Gene3D" id="3.30.565.10">
    <property type="entry name" value="Histidine kinase-like ATPase, C-terminal domain"/>
    <property type="match status" value="1"/>
</dbReference>
<feature type="transmembrane region" description="Helical" evidence="9">
    <location>
        <begin position="73"/>
        <end position="92"/>
    </location>
</feature>
<sequence length="689" mass="75809">MTDRHPNGWNLTLFFTPVLFVLLSTLLLAALWRLLTDRRITLTLVVGLILNTVLTAAAWLSPTLVDAIAQYRTSSALVGYLAWTLAILWVALNTNLRSVIFIWSFWAVWLVAGAAIVTESAGVSFTDWFSETISVVFAFVTLYAFERVIGSDKLAPDERVLVISMGSLVCLDIFYLSLSIADLQAALWISQTRPLLYVAVCVGLCVWALYRLQRRRQSGRLKLSYQAAQGGWSLLTMALVVSVMITSSTLIHANNSTAINVLLTVAIVGLLLVVFVGAVSAKARRKMRVMVNKHFFSHRVDYRTEWMKVSEALASGNDQSKAEDVALSVLVNATASQSGVLWLKFGREFRVVAATGAAPNGGSAWAVDDQHPMVQTMLSHQWIFAVRSPLDSAAGQFNHQLPPWLDQLSGVWLVLPISIRGQIIGFAGLVSEQAAPEFDYESLDIARLSSDQVAGYLQLHRYEREQEAQARFAVYSQMSSFLMHDLNNVLHQQTLLLNNAAKHRDNPAFMDDVLDTIDNSVKRLRTLVGRLGSSKPEHRQPINLARIVDTAVTLYANASGPPTLNLPAQLPDIACDHDKLAMAIGHIVKNAQDASAGAPVRLCADIQPPYARVRIQDSGPGMSEEFINHQLFKPFESTKQSGGLGIGVYLTKTYIEQLGGMIQVESRPDHGTLFSLFLPIYTGVSDATS</sequence>
<dbReference type="SUPFAM" id="SSF55781">
    <property type="entry name" value="GAF domain-like"/>
    <property type="match status" value="1"/>
</dbReference>
<dbReference type="GO" id="GO:0000155">
    <property type="term" value="F:phosphorelay sensor kinase activity"/>
    <property type="evidence" value="ECO:0007669"/>
    <property type="project" value="InterPro"/>
</dbReference>
<evidence type="ECO:0000313" key="11">
    <source>
        <dbReference type="EMBL" id="QGG80113.1"/>
    </source>
</evidence>
<dbReference type="GO" id="GO:0005524">
    <property type="term" value="F:ATP binding"/>
    <property type="evidence" value="ECO:0007669"/>
    <property type="project" value="UniProtKB-KW"/>
</dbReference>
<proteinExistence type="predicted"/>
<feature type="transmembrane region" description="Helical" evidence="9">
    <location>
        <begin position="161"/>
        <end position="189"/>
    </location>
</feature>
<dbReference type="InterPro" id="IPR004358">
    <property type="entry name" value="Sig_transdc_His_kin-like_C"/>
</dbReference>
<dbReference type="SUPFAM" id="SSF47384">
    <property type="entry name" value="Homodimeric domain of signal transducing histidine kinase"/>
    <property type="match status" value="1"/>
</dbReference>
<evidence type="ECO:0000256" key="1">
    <source>
        <dbReference type="ARBA" id="ARBA00000085"/>
    </source>
</evidence>
<protein>
    <recommendedName>
        <fullName evidence="2">histidine kinase</fullName>
        <ecNumber evidence="2">2.7.13.3</ecNumber>
    </recommendedName>
</protein>
<evidence type="ECO:0000256" key="4">
    <source>
        <dbReference type="ARBA" id="ARBA00022679"/>
    </source>
</evidence>
<keyword evidence="7" id="KW-0067">ATP-binding</keyword>
<dbReference type="SMART" id="SM00387">
    <property type="entry name" value="HATPase_c"/>
    <property type="match status" value="1"/>
</dbReference>
<feature type="domain" description="Histidine kinase" evidence="10">
    <location>
        <begin position="481"/>
        <end position="682"/>
    </location>
</feature>
<keyword evidence="6 11" id="KW-0418">Kinase</keyword>
<keyword evidence="3" id="KW-0597">Phosphoprotein</keyword>
<accession>A0A5Q2QA63</accession>
<dbReference type="InterPro" id="IPR036097">
    <property type="entry name" value="HisK_dim/P_sf"/>
</dbReference>
<name>A0A5Q2QA63_9GAMM</name>
<evidence type="ECO:0000256" key="9">
    <source>
        <dbReference type="SAM" id="Phobius"/>
    </source>
</evidence>
<keyword evidence="9" id="KW-0812">Transmembrane</keyword>
<dbReference type="PANTHER" id="PTHR43065">
    <property type="entry name" value="SENSOR HISTIDINE KINASE"/>
    <property type="match status" value="1"/>
</dbReference>
<dbReference type="InterPro" id="IPR003594">
    <property type="entry name" value="HATPase_dom"/>
</dbReference>
<dbReference type="SUPFAM" id="SSF55874">
    <property type="entry name" value="ATPase domain of HSP90 chaperone/DNA topoisomerase II/histidine kinase"/>
    <property type="match status" value="1"/>
</dbReference>
<feature type="transmembrane region" description="Helical" evidence="9">
    <location>
        <begin position="12"/>
        <end position="35"/>
    </location>
</feature>
<comment type="catalytic activity">
    <reaction evidence="1">
        <text>ATP + protein L-histidine = ADP + protein N-phospho-L-histidine.</text>
        <dbReference type="EC" id="2.7.13.3"/>
    </reaction>
</comment>
<gene>
    <name evidence="11" type="primary">prsK</name>
    <name evidence="11" type="ORF">GH975_05805</name>
</gene>
<dbReference type="EMBL" id="CP045871">
    <property type="protein sequence ID" value="QGG80113.1"/>
    <property type="molecule type" value="Genomic_DNA"/>
</dbReference>
<dbReference type="InterPro" id="IPR005467">
    <property type="entry name" value="His_kinase_dom"/>
</dbReference>
<organism evidence="11 12">
    <name type="scientific">Litorivicinus lipolyticus</name>
    <dbReference type="NCBI Taxonomy" id="418701"/>
    <lineage>
        <taxon>Bacteria</taxon>
        <taxon>Pseudomonadati</taxon>
        <taxon>Pseudomonadota</taxon>
        <taxon>Gammaproteobacteria</taxon>
        <taxon>Oceanospirillales</taxon>
        <taxon>Litorivicinaceae</taxon>
        <taxon>Litorivicinus</taxon>
    </lineage>
</organism>
<dbReference type="CDD" id="cd00082">
    <property type="entry name" value="HisKA"/>
    <property type="match status" value="1"/>
</dbReference>
<dbReference type="PROSITE" id="PS50109">
    <property type="entry name" value="HIS_KIN"/>
    <property type="match status" value="1"/>
</dbReference>
<feature type="transmembrane region" description="Helical" evidence="9">
    <location>
        <begin position="99"/>
        <end position="117"/>
    </location>
</feature>
<reference evidence="11 12" key="1">
    <citation type="submission" date="2019-11" db="EMBL/GenBank/DDBJ databases">
        <authorList>
            <person name="Khan S.A."/>
            <person name="Jeon C.O."/>
            <person name="Chun B.H."/>
        </authorList>
    </citation>
    <scope>NUCLEOTIDE SEQUENCE [LARGE SCALE GENOMIC DNA]</scope>
    <source>
        <strain evidence="11 12">IMCC 1097</strain>
    </source>
</reference>
<evidence type="ECO:0000313" key="12">
    <source>
        <dbReference type="Proteomes" id="UP000388235"/>
    </source>
</evidence>
<evidence type="ECO:0000256" key="7">
    <source>
        <dbReference type="ARBA" id="ARBA00022840"/>
    </source>
</evidence>
<dbReference type="InterPro" id="IPR029016">
    <property type="entry name" value="GAF-like_dom_sf"/>
</dbReference>
<dbReference type="PANTHER" id="PTHR43065:SF10">
    <property type="entry name" value="PEROXIDE STRESS-ACTIVATED HISTIDINE KINASE MAK3"/>
    <property type="match status" value="1"/>
</dbReference>
<dbReference type="AlphaFoldDB" id="A0A5Q2QA63"/>
<evidence type="ECO:0000256" key="2">
    <source>
        <dbReference type="ARBA" id="ARBA00012438"/>
    </source>
</evidence>
<evidence type="ECO:0000256" key="8">
    <source>
        <dbReference type="ARBA" id="ARBA00023012"/>
    </source>
</evidence>
<evidence type="ECO:0000256" key="6">
    <source>
        <dbReference type="ARBA" id="ARBA00022777"/>
    </source>
</evidence>
<keyword evidence="5" id="KW-0547">Nucleotide-binding</keyword>
<dbReference type="Pfam" id="PF02518">
    <property type="entry name" value="HATPase_c"/>
    <property type="match status" value="1"/>
</dbReference>
<feature type="transmembrane region" description="Helical" evidence="9">
    <location>
        <begin position="232"/>
        <end position="253"/>
    </location>
</feature>
<feature type="transmembrane region" description="Helical" evidence="9">
    <location>
        <begin position="129"/>
        <end position="149"/>
    </location>
</feature>
<keyword evidence="12" id="KW-1185">Reference proteome</keyword>
<evidence type="ECO:0000256" key="5">
    <source>
        <dbReference type="ARBA" id="ARBA00022741"/>
    </source>
</evidence>
<dbReference type="EC" id="2.7.13.3" evidence="2"/>
<dbReference type="Proteomes" id="UP000388235">
    <property type="component" value="Chromosome"/>
</dbReference>